<feature type="compositionally biased region" description="Low complexity" evidence="5">
    <location>
        <begin position="331"/>
        <end position="355"/>
    </location>
</feature>
<proteinExistence type="predicted"/>
<dbReference type="GO" id="GO:0005737">
    <property type="term" value="C:cytoplasm"/>
    <property type="evidence" value="ECO:0007669"/>
    <property type="project" value="TreeGrafter"/>
</dbReference>
<evidence type="ECO:0000256" key="1">
    <source>
        <dbReference type="ARBA" id="ARBA00022723"/>
    </source>
</evidence>
<dbReference type="SUPFAM" id="SSF57850">
    <property type="entry name" value="RING/U-box"/>
    <property type="match status" value="1"/>
</dbReference>
<feature type="compositionally biased region" description="Low complexity" evidence="5">
    <location>
        <begin position="391"/>
        <end position="410"/>
    </location>
</feature>
<comment type="caution">
    <text evidence="7">The sequence shown here is derived from an EMBL/GenBank/DDBJ whole genome shotgun (WGS) entry which is preliminary data.</text>
</comment>
<feature type="region of interest" description="Disordered" evidence="5">
    <location>
        <begin position="380"/>
        <end position="448"/>
    </location>
</feature>
<organism evidence="7 8">
    <name type="scientific">Trametes cubensis</name>
    <dbReference type="NCBI Taxonomy" id="1111947"/>
    <lineage>
        <taxon>Eukaryota</taxon>
        <taxon>Fungi</taxon>
        <taxon>Dikarya</taxon>
        <taxon>Basidiomycota</taxon>
        <taxon>Agaricomycotina</taxon>
        <taxon>Agaricomycetes</taxon>
        <taxon>Polyporales</taxon>
        <taxon>Polyporaceae</taxon>
        <taxon>Trametes</taxon>
    </lineage>
</organism>
<dbReference type="InterPro" id="IPR013083">
    <property type="entry name" value="Znf_RING/FYVE/PHD"/>
</dbReference>
<dbReference type="SMART" id="SM00184">
    <property type="entry name" value="RING"/>
    <property type="match status" value="1"/>
</dbReference>
<dbReference type="GO" id="GO:0016567">
    <property type="term" value="P:protein ubiquitination"/>
    <property type="evidence" value="ECO:0007669"/>
    <property type="project" value="TreeGrafter"/>
</dbReference>
<dbReference type="PROSITE" id="PS50089">
    <property type="entry name" value="ZF_RING_2"/>
    <property type="match status" value="1"/>
</dbReference>
<dbReference type="InterPro" id="IPR001841">
    <property type="entry name" value="Znf_RING"/>
</dbReference>
<feature type="region of interest" description="Disordered" evidence="5">
    <location>
        <begin position="326"/>
        <end position="366"/>
    </location>
</feature>
<dbReference type="Pfam" id="PF13639">
    <property type="entry name" value="zf-RING_2"/>
    <property type="match status" value="1"/>
</dbReference>
<sequence>MSAREPMWYCHECHAEMRPLMVPDPHCASCNGTFVEKIENPADDPREFQLAEGGNWDDGALPAGMDAFLAGLQSMLAGPPLPPPTYAASSSTARPTSPSARRSSTDGSRPAGSPDSQTQGRGSQFSIRIERSNSPGGRTRTYVYGGAPAGHDEVPRLSQFVPRNPDGTQQDRPNITGTMLAQYLLALMGPGRVGDPFAERLGGLFGPGGMPPGAESGRWGDYVFNQEALDQIITQIMENSNAHQPVPATEEVIQKLPREVLEEGSPLLEKDCAVCKEQFKLETEDPDDQILITLPCHHPFHENCILPWLKTSGTCPVCRYQLVAQPTSHAPSSGPPRSSSDASNSGSSSWNNNNGSGSGGGPGIGGGFFQNMFQLFANHGQQGADASHGNTSSQTGAEQASASSSSGSTSRRNEPSNSGAGSRNTPSSRRDNDDDHLDVPGGWGDEID</sequence>
<feature type="region of interest" description="Disordered" evidence="5">
    <location>
        <begin position="80"/>
        <end position="141"/>
    </location>
</feature>
<evidence type="ECO:0000256" key="4">
    <source>
        <dbReference type="PROSITE-ProRule" id="PRU00175"/>
    </source>
</evidence>
<reference evidence="7" key="1">
    <citation type="submission" date="2022-11" db="EMBL/GenBank/DDBJ databases">
        <title>Genome Sequence of Cubamyces cubensis.</title>
        <authorList>
            <person name="Buettner E."/>
        </authorList>
    </citation>
    <scope>NUCLEOTIDE SEQUENCE</scope>
    <source>
        <strain evidence="7">MPL-01</strain>
    </source>
</reference>
<feature type="compositionally biased region" description="Polar residues" evidence="5">
    <location>
        <begin position="415"/>
        <end position="427"/>
    </location>
</feature>
<dbReference type="GO" id="GO:0008270">
    <property type="term" value="F:zinc ion binding"/>
    <property type="evidence" value="ECO:0007669"/>
    <property type="project" value="UniProtKB-KW"/>
</dbReference>
<dbReference type="AlphaFoldDB" id="A0AAD7TXQ7"/>
<evidence type="ECO:0000256" key="3">
    <source>
        <dbReference type="ARBA" id="ARBA00022833"/>
    </source>
</evidence>
<dbReference type="EMBL" id="JAPEVG010000067">
    <property type="protein sequence ID" value="KAJ8488147.1"/>
    <property type="molecule type" value="Genomic_DNA"/>
</dbReference>
<name>A0AAD7TXQ7_9APHY</name>
<feature type="compositionally biased region" description="Gly residues" evidence="5">
    <location>
        <begin position="356"/>
        <end position="366"/>
    </location>
</feature>
<dbReference type="PANTHER" id="PTHR15710">
    <property type="entry name" value="E3 UBIQUITIN-PROTEIN LIGASE PRAJA"/>
    <property type="match status" value="1"/>
</dbReference>
<evidence type="ECO:0000313" key="8">
    <source>
        <dbReference type="Proteomes" id="UP001215151"/>
    </source>
</evidence>
<evidence type="ECO:0000259" key="6">
    <source>
        <dbReference type="PROSITE" id="PS50089"/>
    </source>
</evidence>
<dbReference type="Proteomes" id="UP001215151">
    <property type="component" value="Unassembled WGS sequence"/>
</dbReference>
<dbReference type="GO" id="GO:0061630">
    <property type="term" value="F:ubiquitin protein ligase activity"/>
    <property type="evidence" value="ECO:0007669"/>
    <property type="project" value="TreeGrafter"/>
</dbReference>
<feature type="domain" description="RING-type" evidence="6">
    <location>
        <begin position="272"/>
        <end position="319"/>
    </location>
</feature>
<feature type="compositionally biased region" description="Low complexity" evidence="5">
    <location>
        <begin position="86"/>
        <end position="102"/>
    </location>
</feature>
<feature type="compositionally biased region" description="Polar residues" evidence="5">
    <location>
        <begin position="114"/>
        <end position="136"/>
    </location>
</feature>
<keyword evidence="2 4" id="KW-0863">Zinc-finger</keyword>
<gene>
    <name evidence="7" type="ORF">ONZ51_g3761</name>
</gene>
<accession>A0AAD7TXQ7</accession>
<keyword evidence="3" id="KW-0862">Zinc</keyword>
<evidence type="ECO:0000256" key="2">
    <source>
        <dbReference type="ARBA" id="ARBA00022771"/>
    </source>
</evidence>
<evidence type="ECO:0000256" key="5">
    <source>
        <dbReference type="SAM" id="MobiDB-lite"/>
    </source>
</evidence>
<keyword evidence="8" id="KW-1185">Reference proteome</keyword>
<dbReference type="Gene3D" id="3.30.40.10">
    <property type="entry name" value="Zinc/RING finger domain, C3HC4 (zinc finger)"/>
    <property type="match status" value="1"/>
</dbReference>
<protein>
    <recommendedName>
        <fullName evidence="6">RING-type domain-containing protein</fullName>
    </recommendedName>
</protein>
<keyword evidence="1" id="KW-0479">Metal-binding</keyword>
<dbReference type="PANTHER" id="PTHR15710:SF243">
    <property type="entry name" value="E3 UBIQUITIN-PROTEIN LIGASE PRAJA-2 ISOFORM X1"/>
    <property type="match status" value="1"/>
</dbReference>
<evidence type="ECO:0000313" key="7">
    <source>
        <dbReference type="EMBL" id="KAJ8488147.1"/>
    </source>
</evidence>